<dbReference type="KEGG" id="lrs:PX52LOC_02845"/>
<name>A0A5C1A967_9BACT</name>
<reference evidence="2" key="1">
    <citation type="submission" date="2019-08" db="EMBL/GenBank/DDBJ databases">
        <title>Limnoglobus roseus gen. nov., sp. nov., a novel freshwater planctomycete with a giant genome from the family Gemmataceae.</title>
        <authorList>
            <person name="Kulichevskaya I.S."/>
            <person name="Naumoff D.G."/>
            <person name="Miroshnikov K."/>
            <person name="Ivanova A."/>
            <person name="Philippov D.A."/>
            <person name="Hakobyan A."/>
            <person name="Rijpstra I.C."/>
            <person name="Sinninghe Damste J.S."/>
            <person name="Liesack W."/>
            <person name="Dedysh S.N."/>
        </authorList>
    </citation>
    <scope>NUCLEOTIDE SEQUENCE [LARGE SCALE GENOMIC DNA]</scope>
    <source>
        <strain evidence="2">PX52</strain>
    </source>
</reference>
<dbReference type="Proteomes" id="UP000324974">
    <property type="component" value="Chromosome"/>
</dbReference>
<evidence type="ECO:0000313" key="1">
    <source>
        <dbReference type="EMBL" id="QEL15909.1"/>
    </source>
</evidence>
<dbReference type="EMBL" id="CP042425">
    <property type="protein sequence ID" value="QEL15909.1"/>
    <property type="molecule type" value="Genomic_DNA"/>
</dbReference>
<dbReference type="AlphaFoldDB" id="A0A5C1A967"/>
<gene>
    <name evidence="1" type="ORF">PX52LOC_02845</name>
</gene>
<proteinExistence type="predicted"/>
<evidence type="ECO:0000313" key="2">
    <source>
        <dbReference type="Proteomes" id="UP000324974"/>
    </source>
</evidence>
<dbReference type="RefSeq" id="WP_149110676.1">
    <property type="nucleotide sequence ID" value="NZ_CP042425.1"/>
</dbReference>
<sequence>MTDDVPLEVRRLLDALPSPELPPVDVAAILGAEVHRQRSSARFWKWAAGASAGLAAAVVLAAGLRPQPPAPGPSAEMIALRDRLAKLEAVPAAPPDTAKLEAKLNDINDLLLTLAADVNQRDEKQRQAIRTVAKQVNDLRALSDNRWTETKSTSDALYILHQSSRKETKP</sequence>
<accession>A0A5C1A967</accession>
<keyword evidence="2" id="KW-1185">Reference proteome</keyword>
<protein>
    <submittedName>
        <fullName evidence="1">Uncharacterized protein</fullName>
    </submittedName>
</protein>
<organism evidence="1 2">
    <name type="scientific">Limnoglobus roseus</name>
    <dbReference type="NCBI Taxonomy" id="2598579"/>
    <lineage>
        <taxon>Bacteria</taxon>
        <taxon>Pseudomonadati</taxon>
        <taxon>Planctomycetota</taxon>
        <taxon>Planctomycetia</taxon>
        <taxon>Gemmatales</taxon>
        <taxon>Gemmataceae</taxon>
        <taxon>Limnoglobus</taxon>
    </lineage>
</organism>